<comment type="caution">
    <text evidence="3">The sequence shown here is derived from an EMBL/GenBank/DDBJ whole genome shotgun (WGS) entry which is preliminary data.</text>
</comment>
<keyword evidence="4" id="KW-1185">Reference proteome</keyword>
<organism evidence="3 4">
    <name type="scientific">Exophiala aquamarina CBS 119918</name>
    <dbReference type="NCBI Taxonomy" id="1182545"/>
    <lineage>
        <taxon>Eukaryota</taxon>
        <taxon>Fungi</taxon>
        <taxon>Dikarya</taxon>
        <taxon>Ascomycota</taxon>
        <taxon>Pezizomycotina</taxon>
        <taxon>Eurotiomycetes</taxon>
        <taxon>Chaetothyriomycetidae</taxon>
        <taxon>Chaetothyriales</taxon>
        <taxon>Herpotrichiellaceae</taxon>
        <taxon>Exophiala</taxon>
    </lineage>
</organism>
<feature type="transmembrane region" description="Helical" evidence="1">
    <location>
        <begin position="317"/>
        <end position="336"/>
    </location>
</feature>
<dbReference type="RefSeq" id="XP_013257280.1">
    <property type="nucleotide sequence ID" value="XM_013401826.1"/>
</dbReference>
<accession>A0A072PGM1</accession>
<feature type="transmembrane region" description="Helical" evidence="1">
    <location>
        <begin position="108"/>
        <end position="128"/>
    </location>
</feature>
<dbReference type="PANTHER" id="PTHR23028">
    <property type="entry name" value="ACETYLTRANSFERASE"/>
    <property type="match status" value="1"/>
</dbReference>
<evidence type="ECO:0000256" key="1">
    <source>
        <dbReference type="SAM" id="Phobius"/>
    </source>
</evidence>
<name>A0A072PGM1_9EURO</name>
<feature type="transmembrane region" description="Helical" evidence="1">
    <location>
        <begin position="151"/>
        <end position="169"/>
    </location>
</feature>
<feature type="transmembrane region" description="Helical" evidence="1">
    <location>
        <begin position="435"/>
        <end position="453"/>
    </location>
</feature>
<dbReference type="GeneID" id="25284042"/>
<sequence>MEQATPLLNTPSDFNHQANGLEFSWRSESRWRSLTQRLLNLTWLYHILPRYIQPGGRAEYRKDKPHPTAYLDAVRGYAAVIVFYYHGWGSTTLWFLKLPLIRTFVSGGPGMVAIFFIISGYVLSYRVLKLIRNKESALLLDALSSSVFRRWLRLYGSTAIATFVAALLVSPGWRVPLPELVQPTFLGQMWNWFLSTIIFSNPFANVEGWIHEGVLYTPYLGQMWTIPVEFRGSIVLFCFCISAAKLSLRARMIYLWLVVALSYYWRSVYVAEFLYGMFIAELSFSRHPERLGRPVLPTGENEKPLSRQLKLWRLSRTIASPIGSSVALVIGLLLLGQPDPPDLGMNGPFPFPYLVHFIPPWYGDAAYTFWLSIGAFLVVIALDSSPTLQKPFTWSFSQYIGDLSFGIYAMHTIWIDALYKKHLLYWQALYLGDSYPAFIPGILIVTICILWSADYFRRADRMVVNAGRWLQTKTFRKWQ</sequence>
<evidence type="ECO:0000313" key="4">
    <source>
        <dbReference type="Proteomes" id="UP000027920"/>
    </source>
</evidence>
<evidence type="ECO:0000259" key="2">
    <source>
        <dbReference type="Pfam" id="PF01757"/>
    </source>
</evidence>
<dbReference type="HOGENOM" id="CLU_005679_13_6_1"/>
<dbReference type="OrthoDB" id="5819582at2759"/>
<keyword evidence="1" id="KW-0812">Transmembrane</keyword>
<feature type="domain" description="Acyltransferase 3" evidence="2">
    <location>
        <begin position="69"/>
        <end position="451"/>
    </location>
</feature>
<keyword evidence="1" id="KW-1133">Transmembrane helix</keyword>
<dbReference type="PANTHER" id="PTHR23028:SF134">
    <property type="entry name" value="PUTATIVE (AFU_ORTHOLOGUE AFUA_4G08520)-RELATED"/>
    <property type="match status" value="1"/>
</dbReference>
<feature type="transmembrane region" description="Helical" evidence="1">
    <location>
        <begin position="189"/>
        <end position="210"/>
    </location>
</feature>
<proteinExistence type="predicted"/>
<dbReference type="GO" id="GO:0016747">
    <property type="term" value="F:acyltransferase activity, transferring groups other than amino-acyl groups"/>
    <property type="evidence" value="ECO:0007669"/>
    <property type="project" value="InterPro"/>
</dbReference>
<gene>
    <name evidence="3" type="ORF">A1O9_09132</name>
</gene>
<keyword evidence="1" id="KW-0472">Membrane</keyword>
<protein>
    <recommendedName>
        <fullName evidence="2">Acyltransferase 3 domain-containing protein</fullName>
    </recommendedName>
</protein>
<dbReference type="InterPro" id="IPR050879">
    <property type="entry name" value="Acyltransferase_3"/>
</dbReference>
<dbReference type="VEuPathDB" id="FungiDB:A1O9_09132"/>
<dbReference type="AlphaFoldDB" id="A0A072PGM1"/>
<dbReference type="InterPro" id="IPR002656">
    <property type="entry name" value="Acyl_transf_3_dom"/>
</dbReference>
<feature type="transmembrane region" description="Helical" evidence="1">
    <location>
        <begin position="396"/>
        <end position="415"/>
    </location>
</feature>
<feature type="transmembrane region" description="Helical" evidence="1">
    <location>
        <begin position="69"/>
        <end position="88"/>
    </location>
</feature>
<evidence type="ECO:0000313" key="3">
    <source>
        <dbReference type="EMBL" id="KEF54690.1"/>
    </source>
</evidence>
<dbReference type="Pfam" id="PF01757">
    <property type="entry name" value="Acyl_transf_3"/>
    <property type="match status" value="1"/>
</dbReference>
<feature type="transmembrane region" description="Helical" evidence="1">
    <location>
        <begin position="230"/>
        <end position="248"/>
    </location>
</feature>
<feature type="transmembrane region" description="Helical" evidence="1">
    <location>
        <begin position="254"/>
        <end position="280"/>
    </location>
</feature>
<feature type="transmembrane region" description="Helical" evidence="1">
    <location>
        <begin position="365"/>
        <end position="384"/>
    </location>
</feature>
<reference evidence="3 4" key="1">
    <citation type="submission" date="2013-03" db="EMBL/GenBank/DDBJ databases">
        <title>The Genome Sequence of Exophiala aquamarina CBS 119918.</title>
        <authorList>
            <consortium name="The Broad Institute Genomics Platform"/>
            <person name="Cuomo C."/>
            <person name="de Hoog S."/>
            <person name="Gorbushina A."/>
            <person name="Walker B."/>
            <person name="Young S.K."/>
            <person name="Zeng Q."/>
            <person name="Gargeya S."/>
            <person name="Fitzgerald M."/>
            <person name="Haas B."/>
            <person name="Abouelleil A."/>
            <person name="Allen A.W."/>
            <person name="Alvarado L."/>
            <person name="Arachchi H.M."/>
            <person name="Berlin A.M."/>
            <person name="Chapman S.B."/>
            <person name="Gainer-Dewar J."/>
            <person name="Goldberg J."/>
            <person name="Griggs A."/>
            <person name="Gujja S."/>
            <person name="Hansen M."/>
            <person name="Howarth C."/>
            <person name="Imamovic A."/>
            <person name="Ireland A."/>
            <person name="Larimer J."/>
            <person name="McCowan C."/>
            <person name="Murphy C."/>
            <person name="Pearson M."/>
            <person name="Poon T.W."/>
            <person name="Priest M."/>
            <person name="Roberts A."/>
            <person name="Saif S."/>
            <person name="Shea T."/>
            <person name="Sisk P."/>
            <person name="Sykes S."/>
            <person name="Wortman J."/>
            <person name="Nusbaum C."/>
            <person name="Birren B."/>
        </authorList>
    </citation>
    <scope>NUCLEOTIDE SEQUENCE [LARGE SCALE GENOMIC DNA]</scope>
    <source>
        <strain evidence="3 4">CBS 119918</strain>
    </source>
</reference>
<dbReference type="Proteomes" id="UP000027920">
    <property type="component" value="Unassembled WGS sequence"/>
</dbReference>
<dbReference type="STRING" id="1182545.A0A072PGM1"/>
<dbReference type="EMBL" id="AMGV01000009">
    <property type="protein sequence ID" value="KEF54690.1"/>
    <property type="molecule type" value="Genomic_DNA"/>
</dbReference>